<keyword evidence="2" id="KW-1185">Reference proteome</keyword>
<name>A0A0D3HE42_9ORYZ</name>
<accession>A0A0D3HE42</accession>
<evidence type="ECO:0000313" key="2">
    <source>
        <dbReference type="Proteomes" id="UP000026960"/>
    </source>
</evidence>
<sequence length="71" mass="8431">MRFSTTYRVILARYQMISTTYRVILTRYHAIPIMYQTISTTYHVILARYGWTSRWGRSTPTRVVAPCSRPL</sequence>
<dbReference type="PaxDb" id="65489-OBART10G11440.1"/>
<protein>
    <submittedName>
        <fullName evidence="1">Uncharacterized protein</fullName>
    </submittedName>
</protein>
<dbReference type="AlphaFoldDB" id="A0A0D3HE42"/>
<evidence type="ECO:0000313" key="1">
    <source>
        <dbReference type="EnsemblPlants" id="OBART10G11440.1"/>
    </source>
</evidence>
<organism evidence="1">
    <name type="scientific">Oryza barthii</name>
    <dbReference type="NCBI Taxonomy" id="65489"/>
    <lineage>
        <taxon>Eukaryota</taxon>
        <taxon>Viridiplantae</taxon>
        <taxon>Streptophyta</taxon>
        <taxon>Embryophyta</taxon>
        <taxon>Tracheophyta</taxon>
        <taxon>Spermatophyta</taxon>
        <taxon>Magnoliopsida</taxon>
        <taxon>Liliopsida</taxon>
        <taxon>Poales</taxon>
        <taxon>Poaceae</taxon>
        <taxon>BOP clade</taxon>
        <taxon>Oryzoideae</taxon>
        <taxon>Oryzeae</taxon>
        <taxon>Oryzinae</taxon>
        <taxon>Oryza</taxon>
    </lineage>
</organism>
<dbReference type="HOGENOM" id="CLU_2743979_0_0_1"/>
<reference evidence="1" key="1">
    <citation type="journal article" date="2009" name="Rice">
        <title>De Novo Next Generation Sequencing of Plant Genomes.</title>
        <authorList>
            <person name="Rounsley S."/>
            <person name="Marri P.R."/>
            <person name="Yu Y."/>
            <person name="He R."/>
            <person name="Sisneros N."/>
            <person name="Goicoechea J.L."/>
            <person name="Lee S.J."/>
            <person name="Angelova A."/>
            <person name="Kudrna D."/>
            <person name="Luo M."/>
            <person name="Affourtit J."/>
            <person name="Desany B."/>
            <person name="Knight J."/>
            <person name="Niazi F."/>
            <person name="Egholm M."/>
            <person name="Wing R.A."/>
        </authorList>
    </citation>
    <scope>NUCLEOTIDE SEQUENCE [LARGE SCALE GENOMIC DNA]</scope>
    <source>
        <strain evidence="1">cv. IRGC 105608</strain>
    </source>
</reference>
<proteinExistence type="predicted"/>
<reference evidence="1" key="2">
    <citation type="submission" date="2015-03" db="UniProtKB">
        <authorList>
            <consortium name="EnsemblPlants"/>
        </authorList>
    </citation>
    <scope>IDENTIFICATION</scope>
</reference>
<dbReference type="EnsemblPlants" id="OBART10G11440.1">
    <property type="protein sequence ID" value="OBART10G11440.1"/>
    <property type="gene ID" value="OBART10G11440"/>
</dbReference>
<dbReference type="Gramene" id="OBART10G11440.1">
    <property type="protein sequence ID" value="OBART10G11440.1"/>
    <property type="gene ID" value="OBART10G11440"/>
</dbReference>
<dbReference type="Proteomes" id="UP000026960">
    <property type="component" value="Chromosome 10"/>
</dbReference>